<feature type="compositionally biased region" description="Low complexity" evidence="11">
    <location>
        <begin position="922"/>
        <end position="936"/>
    </location>
</feature>
<dbReference type="HOGENOM" id="CLU_001485_33_1_1"/>
<evidence type="ECO:0000256" key="1">
    <source>
        <dbReference type="ARBA" id="ARBA00004245"/>
    </source>
</evidence>
<dbReference type="GO" id="GO:0008017">
    <property type="term" value="F:microtubule binding"/>
    <property type="evidence" value="ECO:0007669"/>
    <property type="project" value="InterPro"/>
</dbReference>
<feature type="compositionally biased region" description="Basic and acidic residues" evidence="11">
    <location>
        <begin position="857"/>
        <end position="881"/>
    </location>
</feature>
<reference evidence="14" key="1">
    <citation type="journal article" date="2010" name="Genome Biol.">
        <title>Genome sequence of the necrotrophic plant pathogen Pythium ultimum reveals original pathogenicity mechanisms and effector repertoire.</title>
        <authorList>
            <person name="Levesque C.A."/>
            <person name="Brouwer H."/>
            <person name="Cano L."/>
            <person name="Hamilton J.P."/>
            <person name="Holt C."/>
            <person name="Huitema E."/>
            <person name="Raffaele S."/>
            <person name="Robideau G.P."/>
            <person name="Thines M."/>
            <person name="Win J."/>
            <person name="Zerillo M.M."/>
            <person name="Beakes G.W."/>
            <person name="Boore J.L."/>
            <person name="Busam D."/>
            <person name="Dumas B."/>
            <person name="Ferriera S."/>
            <person name="Fuerstenberg S.I."/>
            <person name="Gachon C.M."/>
            <person name="Gaulin E."/>
            <person name="Govers F."/>
            <person name="Grenville-Briggs L."/>
            <person name="Horner N."/>
            <person name="Hostetler J."/>
            <person name="Jiang R.H."/>
            <person name="Johnson J."/>
            <person name="Krajaejun T."/>
            <person name="Lin H."/>
            <person name="Meijer H.J."/>
            <person name="Moore B."/>
            <person name="Morris P."/>
            <person name="Phuntmart V."/>
            <person name="Puiu D."/>
            <person name="Shetty J."/>
            <person name="Stajich J.E."/>
            <person name="Tripathy S."/>
            <person name="Wawra S."/>
            <person name="van West P."/>
            <person name="Whitty B.R."/>
            <person name="Coutinho P.M."/>
            <person name="Henrissat B."/>
            <person name="Martin F."/>
            <person name="Thomas P.D."/>
            <person name="Tyler B.M."/>
            <person name="De Vries R.P."/>
            <person name="Kamoun S."/>
            <person name="Yandell M."/>
            <person name="Tisserat N."/>
            <person name="Buell C.R."/>
        </authorList>
    </citation>
    <scope>NUCLEOTIDE SEQUENCE</scope>
    <source>
        <strain evidence="14">DAOM:BR144</strain>
    </source>
</reference>
<dbReference type="EnsemblProtists" id="PYU1_T003920">
    <property type="protein sequence ID" value="PYU1_T003920"/>
    <property type="gene ID" value="PYU1_G003910"/>
</dbReference>
<feature type="coiled-coil region" evidence="10">
    <location>
        <begin position="364"/>
        <end position="484"/>
    </location>
</feature>
<keyword evidence="4 9" id="KW-0547">Nucleotide-binding</keyword>
<evidence type="ECO:0000256" key="10">
    <source>
        <dbReference type="SAM" id="Coils"/>
    </source>
</evidence>
<evidence type="ECO:0000256" key="6">
    <source>
        <dbReference type="ARBA" id="ARBA00023175"/>
    </source>
</evidence>
<evidence type="ECO:0000256" key="9">
    <source>
        <dbReference type="PROSITE-ProRule" id="PRU00283"/>
    </source>
</evidence>
<feature type="compositionally biased region" description="Polar residues" evidence="11">
    <location>
        <begin position="961"/>
        <end position="991"/>
    </location>
</feature>
<feature type="region of interest" description="Disordered" evidence="11">
    <location>
        <begin position="915"/>
        <end position="1018"/>
    </location>
</feature>
<sequence length="1018" mass="112901">MSMSMSSGSGLAPGGAASPTAAIESHVQVAVRCRPLNEREKASGRPPIVQCKTNTNEIVVTKRKNYSFDKVYGQYSTQKDVFKATVRPVVDEALAGYNCTVFAYGQTGTGKTHTMQGNLSPDDDMAGIIPRCVRYIFDALQSMSQEYSVKVSFLQLYNEELKDLLAPESKKLRLMEDPKRGGIYCQNLLEVTTNTAGHVFELLEAGVKNRITSETLMNENSSRSHSIFTIRIHSKENNAGGEDLIKTGQLNLVDLAGSECVGRSGARNVRAREAGNINQSLLTLGRVITALVDNHPHIPYRDSKLTRLLQESLGGRTKTTIIATLAPCADSIDETLSTLEYAHRAKNIKNKPEVNQKTTKAGLLKEYGNEIETLRNALQAARTKDGIYLPPAQFAEMQERIAGQAAQLAELEDELEVRNKACKELEDEVHQQKEEMKELERAKQEAEAKLLEVQTELASTKDVLQKTTAKLEKTKAELFAYQENEKVLLTNGERATVLFKESEARAALLLEKIERKRRVAESNDNLATSYSDKSFSQITEFQERLQHHHEEQDAFMVDVSKSIEQLQSAHSADLEKLTKSLDDLQALLTDRRNQHEAEIAKEQTTNELISTKLESSISDMDAAMQKELSSLVEMSKTHAANIAKELASANQRNMKSLEDVEAKLSSSRAEMTQFLSEQSQKLLELQATIDASIHKQSNQVEVNKESLVVALKEAHAKQQHELNEMKKHLTEYVDKCVATQAEKLQEQTSFIEKNATEQQKQLENETDSTQLQKQVAGMRSEVNMLASRHDELIKSQLGEQTKSIQNTVNMETAATKHLSELLSEQQQASRSAVEKRKTSTNAFMGAHGELHTVVSEATKDSTQQRHDLEVYLKKRKMDKETGSTPKKKTYSFPSFQPTRIATESATELSALAEKLQEDRQRASSTASKASTASTSSVDLDENEDPASSNDGEKGLSENETKATSSSLPGITVSKITPKSNSGMPNVSTLKPTVSIGERKLNKFGGSSKPSIQAPKRFR</sequence>
<dbReference type="PANTHER" id="PTHR47970">
    <property type="entry name" value="KINESIN-LIKE PROTEIN KIF11"/>
    <property type="match status" value="1"/>
</dbReference>
<dbReference type="GO" id="GO:0090307">
    <property type="term" value="P:mitotic spindle assembly"/>
    <property type="evidence" value="ECO:0007669"/>
    <property type="project" value="TreeGrafter"/>
</dbReference>
<comment type="subcellular location">
    <subcellularLocation>
        <location evidence="1">Cytoplasm</location>
        <location evidence="1">Cytoskeleton</location>
    </subcellularLocation>
</comment>
<keyword evidence="2" id="KW-0963">Cytoplasm</keyword>
<evidence type="ECO:0000256" key="4">
    <source>
        <dbReference type="ARBA" id="ARBA00022741"/>
    </source>
</evidence>
<dbReference type="AlphaFoldDB" id="K3WG29"/>
<feature type="coiled-coil region" evidence="10">
    <location>
        <begin position="708"/>
        <end position="772"/>
    </location>
</feature>
<dbReference type="PROSITE" id="PS00411">
    <property type="entry name" value="KINESIN_MOTOR_1"/>
    <property type="match status" value="1"/>
</dbReference>
<dbReference type="OMA" id="VDNLPHV"/>
<dbReference type="STRING" id="431595.K3WG29"/>
<organism evidence="13 14">
    <name type="scientific">Globisporangium ultimum (strain ATCC 200006 / CBS 805.95 / DAOM BR144)</name>
    <name type="common">Pythium ultimum</name>
    <dbReference type="NCBI Taxonomy" id="431595"/>
    <lineage>
        <taxon>Eukaryota</taxon>
        <taxon>Sar</taxon>
        <taxon>Stramenopiles</taxon>
        <taxon>Oomycota</taxon>
        <taxon>Peronosporomycetes</taxon>
        <taxon>Pythiales</taxon>
        <taxon>Pythiaceae</taxon>
        <taxon>Globisporangium</taxon>
    </lineage>
</organism>
<dbReference type="InterPro" id="IPR047149">
    <property type="entry name" value="KIF11-like"/>
</dbReference>
<reference evidence="14" key="2">
    <citation type="submission" date="2010-04" db="EMBL/GenBank/DDBJ databases">
        <authorList>
            <person name="Buell R."/>
            <person name="Hamilton J."/>
            <person name="Hostetler J."/>
        </authorList>
    </citation>
    <scope>NUCLEOTIDE SEQUENCE [LARGE SCALE GENOMIC DNA]</scope>
    <source>
        <strain evidence="14">DAOM:BR144</strain>
    </source>
</reference>
<dbReference type="SUPFAM" id="SSF58113">
    <property type="entry name" value="Apolipoprotein A-I"/>
    <property type="match status" value="1"/>
</dbReference>
<dbReference type="PRINTS" id="PR00380">
    <property type="entry name" value="KINESINHEAVY"/>
</dbReference>
<dbReference type="InParanoid" id="K3WG29"/>
<evidence type="ECO:0000259" key="12">
    <source>
        <dbReference type="PROSITE" id="PS50067"/>
    </source>
</evidence>
<feature type="compositionally biased region" description="Basic and acidic residues" evidence="11">
    <location>
        <begin position="950"/>
        <end position="960"/>
    </location>
</feature>
<evidence type="ECO:0000256" key="3">
    <source>
        <dbReference type="ARBA" id="ARBA00022701"/>
    </source>
</evidence>
<keyword evidence="3" id="KW-0493">Microtubule</keyword>
<dbReference type="InterPro" id="IPR047241">
    <property type="entry name" value="KIF11-like_kin_motor_dom"/>
</dbReference>
<evidence type="ECO:0000313" key="14">
    <source>
        <dbReference type="Proteomes" id="UP000019132"/>
    </source>
</evidence>
<dbReference type="GO" id="GO:0007018">
    <property type="term" value="P:microtubule-based movement"/>
    <property type="evidence" value="ECO:0007669"/>
    <property type="project" value="InterPro"/>
</dbReference>
<comment type="similarity">
    <text evidence="8">Belongs to the TRAFAC class myosin-kinesin ATPase superfamily. Kinesin family. KIN-5/BimC subfamily.</text>
</comment>
<dbReference type="PROSITE" id="PS50067">
    <property type="entry name" value="KINESIN_MOTOR_2"/>
    <property type="match status" value="1"/>
</dbReference>
<dbReference type="Pfam" id="PF00225">
    <property type="entry name" value="Kinesin"/>
    <property type="match status" value="1"/>
</dbReference>
<feature type="binding site" evidence="9">
    <location>
        <begin position="105"/>
        <end position="112"/>
    </location>
    <ligand>
        <name>ATP</name>
        <dbReference type="ChEBI" id="CHEBI:30616"/>
    </ligand>
</feature>
<dbReference type="InterPro" id="IPR001752">
    <property type="entry name" value="Kinesin_motor_dom"/>
</dbReference>
<dbReference type="GO" id="GO:0051231">
    <property type="term" value="P:spindle elongation"/>
    <property type="evidence" value="ECO:0007669"/>
    <property type="project" value="TreeGrafter"/>
</dbReference>
<dbReference type="eggNOG" id="KOG0243">
    <property type="taxonomic scope" value="Eukaryota"/>
</dbReference>
<dbReference type="InterPro" id="IPR036961">
    <property type="entry name" value="Kinesin_motor_dom_sf"/>
</dbReference>
<dbReference type="GO" id="GO:0005524">
    <property type="term" value="F:ATP binding"/>
    <property type="evidence" value="ECO:0007669"/>
    <property type="project" value="UniProtKB-UniRule"/>
</dbReference>
<keyword evidence="10" id="KW-0175">Coiled coil</keyword>
<dbReference type="PANTHER" id="PTHR47970:SF12">
    <property type="entry name" value="KINESIN FAMILY MEMBER 11"/>
    <property type="match status" value="1"/>
</dbReference>
<dbReference type="InterPro" id="IPR027417">
    <property type="entry name" value="P-loop_NTPase"/>
</dbReference>
<evidence type="ECO:0000256" key="7">
    <source>
        <dbReference type="ARBA" id="ARBA00023212"/>
    </source>
</evidence>
<keyword evidence="6 9" id="KW-0505">Motor protein</keyword>
<protein>
    <recommendedName>
        <fullName evidence="12">Kinesin motor domain-containing protein</fullName>
    </recommendedName>
</protein>
<feature type="domain" description="Kinesin motor" evidence="12">
    <location>
        <begin position="26"/>
        <end position="348"/>
    </location>
</feature>
<dbReference type="SUPFAM" id="SSF52540">
    <property type="entry name" value="P-loop containing nucleoside triphosphate hydrolases"/>
    <property type="match status" value="1"/>
</dbReference>
<dbReference type="FunFam" id="3.40.850.10:FF:000019">
    <property type="entry name" value="Kinesin-like protein KIN-5D"/>
    <property type="match status" value="1"/>
</dbReference>
<dbReference type="InterPro" id="IPR019821">
    <property type="entry name" value="Kinesin_motor_CS"/>
</dbReference>
<proteinExistence type="inferred from homology"/>
<evidence type="ECO:0000256" key="11">
    <source>
        <dbReference type="SAM" id="MobiDB-lite"/>
    </source>
</evidence>
<dbReference type="EMBL" id="GL376567">
    <property type="status" value="NOT_ANNOTATED_CDS"/>
    <property type="molecule type" value="Genomic_DNA"/>
</dbReference>
<keyword evidence="14" id="KW-1185">Reference proteome</keyword>
<dbReference type="GO" id="GO:0005876">
    <property type="term" value="C:spindle microtubule"/>
    <property type="evidence" value="ECO:0007669"/>
    <property type="project" value="TreeGrafter"/>
</dbReference>
<dbReference type="Gene3D" id="3.40.850.10">
    <property type="entry name" value="Kinesin motor domain"/>
    <property type="match status" value="1"/>
</dbReference>
<accession>K3WG29</accession>
<evidence type="ECO:0000256" key="8">
    <source>
        <dbReference type="ARBA" id="ARBA00034704"/>
    </source>
</evidence>
<feature type="region of interest" description="Disordered" evidence="11">
    <location>
        <begin position="824"/>
        <end position="895"/>
    </location>
</feature>
<evidence type="ECO:0000313" key="13">
    <source>
        <dbReference type="EnsemblProtists" id="PYU1_T003920"/>
    </source>
</evidence>
<name>K3WG29_GLOUD</name>
<reference evidence="13" key="3">
    <citation type="submission" date="2015-02" db="UniProtKB">
        <authorList>
            <consortium name="EnsemblProtists"/>
        </authorList>
    </citation>
    <scope>IDENTIFICATION</scope>
    <source>
        <strain evidence="13">DAOM BR144</strain>
    </source>
</reference>
<dbReference type="Proteomes" id="UP000019132">
    <property type="component" value="Unassembled WGS sequence"/>
</dbReference>
<evidence type="ECO:0000256" key="5">
    <source>
        <dbReference type="ARBA" id="ARBA00022840"/>
    </source>
</evidence>
<keyword evidence="5 9" id="KW-0067">ATP-binding</keyword>
<dbReference type="GO" id="GO:0072686">
    <property type="term" value="C:mitotic spindle"/>
    <property type="evidence" value="ECO:0007669"/>
    <property type="project" value="TreeGrafter"/>
</dbReference>
<dbReference type="CDD" id="cd01364">
    <property type="entry name" value="KISc_BimC_Eg5"/>
    <property type="match status" value="1"/>
</dbReference>
<dbReference type="GO" id="GO:0008574">
    <property type="term" value="F:plus-end-directed microtubule motor activity"/>
    <property type="evidence" value="ECO:0007669"/>
    <property type="project" value="TreeGrafter"/>
</dbReference>
<evidence type="ECO:0000256" key="2">
    <source>
        <dbReference type="ARBA" id="ARBA00022490"/>
    </source>
</evidence>
<dbReference type="SMART" id="SM00129">
    <property type="entry name" value="KISc"/>
    <property type="match status" value="1"/>
</dbReference>
<keyword evidence="7" id="KW-0206">Cytoskeleton</keyword>
<dbReference type="VEuPathDB" id="FungiDB:PYU1_G003910"/>